<feature type="region of interest" description="Disordered" evidence="1">
    <location>
        <begin position="766"/>
        <end position="790"/>
    </location>
</feature>
<feature type="compositionally biased region" description="Low complexity" evidence="1">
    <location>
        <begin position="452"/>
        <end position="471"/>
    </location>
</feature>
<feature type="region of interest" description="Disordered" evidence="1">
    <location>
        <begin position="452"/>
        <end position="472"/>
    </location>
</feature>
<name>A0A250XIK8_9CHLO</name>
<protein>
    <submittedName>
        <fullName evidence="2">Uncharacterized protein</fullName>
    </submittedName>
</protein>
<feature type="region of interest" description="Disordered" evidence="1">
    <location>
        <begin position="640"/>
        <end position="659"/>
    </location>
</feature>
<proteinExistence type="predicted"/>
<keyword evidence="3" id="KW-1185">Reference proteome</keyword>
<accession>A0A250XIK8</accession>
<reference evidence="2 3" key="1">
    <citation type="submission" date="2017-08" db="EMBL/GenBank/DDBJ databases">
        <title>Acidophilic green algal genome provides insights into adaptation to an acidic environment.</title>
        <authorList>
            <person name="Hirooka S."/>
            <person name="Hirose Y."/>
            <person name="Kanesaki Y."/>
            <person name="Higuchi S."/>
            <person name="Fujiwara T."/>
            <person name="Onuma R."/>
            <person name="Era A."/>
            <person name="Ohbayashi R."/>
            <person name="Uzuka A."/>
            <person name="Nozaki H."/>
            <person name="Yoshikawa H."/>
            <person name="Miyagishima S.Y."/>
        </authorList>
    </citation>
    <scope>NUCLEOTIDE SEQUENCE [LARGE SCALE GENOMIC DNA]</scope>
    <source>
        <strain evidence="2 3">NIES-2499</strain>
    </source>
</reference>
<evidence type="ECO:0000313" key="3">
    <source>
        <dbReference type="Proteomes" id="UP000232323"/>
    </source>
</evidence>
<evidence type="ECO:0000313" key="2">
    <source>
        <dbReference type="EMBL" id="GAX82921.1"/>
    </source>
</evidence>
<dbReference type="AlphaFoldDB" id="A0A250XIK8"/>
<dbReference type="EMBL" id="BEGY01000088">
    <property type="protein sequence ID" value="GAX82921.1"/>
    <property type="molecule type" value="Genomic_DNA"/>
</dbReference>
<organism evidence="2 3">
    <name type="scientific">Chlamydomonas eustigma</name>
    <dbReference type="NCBI Taxonomy" id="1157962"/>
    <lineage>
        <taxon>Eukaryota</taxon>
        <taxon>Viridiplantae</taxon>
        <taxon>Chlorophyta</taxon>
        <taxon>core chlorophytes</taxon>
        <taxon>Chlorophyceae</taxon>
        <taxon>CS clade</taxon>
        <taxon>Chlamydomonadales</taxon>
        <taxon>Chlamydomonadaceae</taxon>
        <taxon>Chlamydomonas</taxon>
    </lineage>
</organism>
<sequence>MNIVRELGLGDSCLQPPFPEDRTISNVRGGGLVGIRGYEGQIAVAVFSKYTVMLPPPPNSSSPMATSVEYGTNDALSWSNADNMKDLLRRHTFKGAGWRVRFNDGQHQLQNSSQTTLIDGCAGNKTGFGIPSMSLIECKLAASFGDASASWMGIHGRGEPANGELHGEVPSEIKNSAGFVQEIADVATVDMNARMETVISALDLSSTTSADHMMLMRADEAQDSTTWHAVPIISPTGDMGYHVGKEDANQTAVYEQSLFKMKQARNAYWRAEDVDADITDLLLGTDGCIWWECNGKPRGGGEKGEMRCLVPWGKQILGGDDAGGVVDEGTGEDTAEAAAGDEKTALCDRKVIKIWASKYPAQEQTRVAFLLHEYSGEAVLKTWSTIKDNQIAKKAAVLPTSVTSASGVAPSSSLGAPSLRNRTLFTKLSVNTGATSSPFSVRSRGLAAPITPISSPSLSPSGPSSPVVSSGHLLASSPRLAGRRFSSMSLPASPRIPIQQHPLPTIRERRLLQPWSSADDRVQFQDLLLSTENGLLMETAEEKLSQDHSSTLGNIMLGGSSASQPTSPRLFGGLHSQRTFGTLACGNSHNNAAAATQRRHSLLSINISPTDDGHPRSAWSSQSQLMMGSDGMWVTIPTPHEQPLSPAGPKVNSSSLHSAGSTGGLIRLTSSKSLSMLSSSSSSSTASISTATAAFKLNKLKLLSLDRQNSKEGAEVRPLSDFPSQQNVSLSGGVGSTALSASSGSTILENDIMLLISGDPNAKKIKQQQQQQQLHLRGSRKAQKSRSWGAAAAKQMAAAAEPSLSAKLAPLMTANSTSTPLLAADAAMGSSSSIYDGGSSSAAGFRAAVPGAPLSPLSVISQSQRKTCTGHNLADLQHDEEPAGSTSSSAGNNAAAAGGSTFDVNELQLAKRGTILPPLCK</sequence>
<dbReference type="Proteomes" id="UP000232323">
    <property type="component" value="Unassembled WGS sequence"/>
</dbReference>
<feature type="region of interest" description="Disordered" evidence="1">
    <location>
        <begin position="877"/>
        <end position="897"/>
    </location>
</feature>
<gene>
    <name evidence="2" type="ORF">CEUSTIGMA_g10348.t1</name>
</gene>
<comment type="caution">
    <text evidence="2">The sequence shown here is derived from an EMBL/GenBank/DDBJ whole genome shotgun (WGS) entry which is preliminary data.</text>
</comment>
<evidence type="ECO:0000256" key="1">
    <source>
        <dbReference type="SAM" id="MobiDB-lite"/>
    </source>
</evidence>
<feature type="compositionally biased region" description="Low complexity" evidence="1">
    <location>
        <begin position="883"/>
        <end position="897"/>
    </location>
</feature>